<evidence type="ECO:0000313" key="2">
    <source>
        <dbReference type="Proteomes" id="UP001165366"/>
    </source>
</evidence>
<dbReference type="Gene3D" id="3.30.70.1290">
    <property type="entry name" value="Transposase IS200-like"/>
    <property type="match status" value="1"/>
</dbReference>
<dbReference type="RefSeq" id="WP_237852520.1">
    <property type="nucleotide sequence ID" value="NZ_JAKLWS010000003.1"/>
</dbReference>
<dbReference type="EMBL" id="JAKLWS010000003">
    <property type="protein sequence ID" value="MCG2587677.1"/>
    <property type="molecule type" value="Genomic_DNA"/>
</dbReference>
<reference evidence="1" key="2">
    <citation type="submission" date="2024-05" db="EMBL/GenBank/DDBJ databases">
        <title>Rhodohalobacter halophilus gen. nov., sp. nov., a moderately halophilic member of the family Balneolaceae.</title>
        <authorList>
            <person name="Xia J."/>
        </authorList>
    </citation>
    <scope>NUCLEOTIDE SEQUENCE</scope>
    <source>
        <strain evidence="1">WB101</strain>
    </source>
</reference>
<dbReference type="InterPro" id="IPR052715">
    <property type="entry name" value="RAYT_transposase"/>
</dbReference>
<keyword evidence="2" id="KW-1185">Reference proteome</keyword>
<dbReference type="Proteomes" id="UP001165366">
    <property type="component" value="Unassembled WGS sequence"/>
</dbReference>
<dbReference type="SUPFAM" id="SSF143422">
    <property type="entry name" value="Transposase IS200-like"/>
    <property type="match status" value="1"/>
</dbReference>
<name>A0ABS9KA41_9BACT</name>
<sequence length="126" mass="14802">MPSRKKHNRRSIRLRDYDYSSPGEYFITICAQNRDCLFGEVLDGEMVLNEFGKIAHREWLQTENIRDNVKLDVFVIMPNHMHAIFGITANIDESDQPTHHNLTIENFLPSKNDSCMLFPYILYLLI</sequence>
<accession>A0ABS9KA41</accession>
<protein>
    <recommendedName>
        <fullName evidence="3">Transposase IS200-like domain-containing protein</fullName>
    </recommendedName>
</protein>
<comment type="caution">
    <text evidence="1">The sequence shown here is derived from an EMBL/GenBank/DDBJ whole genome shotgun (WGS) entry which is preliminary data.</text>
</comment>
<dbReference type="InterPro" id="IPR036515">
    <property type="entry name" value="Transposase_17_sf"/>
</dbReference>
<gene>
    <name evidence="1" type="ORF">L6773_03800</name>
</gene>
<proteinExistence type="predicted"/>
<dbReference type="PANTHER" id="PTHR36966">
    <property type="entry name" value="REP-ASSOCIATED TYROSINE TRANSPOSASE"/>
    <property type="match status" value="1"/>
</dbReference>
<evidence type="ECO:0008006" key="3">
    <source>
        <dbReference type="Google" id="ProtNLM"/>
    </source>
</evidence>
<reference evidence="1" key="1">
    <citation type="submission" date="2022-01" db="EMBL/GenBank/DDBJ databases">
        <authorList>
            <person name="Wang Y."/>
        </authorList>
    </citation>
    <scope>NUCLEOTIDE SEQUENCE</scope>
    <source>
        <strain evidence="1">WB101</strain>
    </source>
</reference>
<evidence type="ECO:0000313" key="1">
    <source>
        <dbReference type="EMBL" id="MCG2587677.1"/>
    </source>
</evidence>
<dbReference type="PANTHER" id="PTHR36966:SF1">
    <property type="entry name" value="REP-ASSOCIATED TYROSINE TRANSPOSASE"/>
    <property type="match status" value="1"/>
</dbReference>
<organism evidence="1 2">
    <name type="scientific">Rhodohalobacter sulfatireducens</name>
    <dbReference type="NCBI Taxonomy" id="2911366"/>
    <lineage>
        <taxon>Bacteria</taxon>
        <taxon>Pseudomonadati</taxon>
        <taxon>Balneolota</taxon>
        <taxon>Balneolia</taxon>
        <taxon>Balneolales</taxon>
        <taxon>Balneolaceae</taxon>
        <taxon>Rhodohalobacter</taxon>
    </lineage>
</organism>